<reference evidence="1" key="2">
    <citation type="submission" date="2021-04" db="EMBL/GenBank/DDBJ databases">
        <authorList>
            <person name="Gilroy R."/>
        </authorList>
    </citation>
    <scope>NUCLEOTIDE SEQUENCE</scope>
    <source>
        <strain evidence="1">Gambia11-129</strain>
    </source>
</reference>
<proteinExistence type="predicted"/>
<organism evidence="1 2">
    <name type="scientific">Candidatus Ornithospirochaeta avicola</name>
    <dbReference type="NCBI Taxonomy" id="2840896"/>
    <lineage>
        <taxon>Bacteria</taxon>
        <taxon>Pseudomonadati</taxon>
        <taxon>Spirochaetota</taxon>
        <taxon>Spirochaetia</taxon>
        <taxon>Spirochaetales</taxon>
        <taxon>Spirochaetaceae</taxon>
        <taxon>Spirochaetaceae incertae sedis</taxon>
        <taxon>Candidatus Ornithospirochaeta</taxon>
    </lineage>
</organism>
<evidence type="ECO:0000313" key="1">
    <source>
        <dbReference type="EMBL" id="HIV98691.1"/>
    </source>
</evidence>
<dbReference type="Proteomes" id="UP000823936">
    <property type="component" value="Unassembled WGS sequence"/>
</dbReference>
<evidence type="ECO:0000313" key="2">
    <source>
        <dbReference type="Proteomes" id="UP000823936"/>
    </source>
</evidence>
<sequence length="82" mass="9546">MIDDRSSFFFIDNNYPIPQNLPRSIQADVDMLESLAKEGKEDILFDHYVDLLESNIKCHVLDRKMTYDTGKALLARYGIYLT</sequence>
<protein>
    <submittedName>
        <fullName evidence="1">Uncharacterized protein</fullName>
    </submittedName>
</protein>
<dbReference type="EMBL" id="DXHU01000013">
    <property type="protein sequence ID" value="HIV98691.1"/>
    <property type="molecule type" value="Genomic_DNA"/>
</dbReference>
<comment type="caution">
    <text evidence="1">The sequence shown here is derived from an EMBL/GenBank/DDBJ whole genome shotgun (WGS) entry which is preliminary data.</text>
</comment>
<dbReference type="AlphaFoldDB" id="A0A9D1PS38"/>
<gene>
    <name evidence="1" type="ORF">IAB12_02790</name>
</gene>
<name>A0A9D1PS38_9SPIO</name>
<reference evidence="1" key="1">
    <citation type="journal article" date="2021" name="PeerJ">
        <title>Extensive microbial diversity within the chicken gut microbiome revealed by metagenomics and culture.</title>
        <authorList>
            <person name="Gilroy R."/>
            <person name="Ravi A."/>
            <person name="Getino M."/>
            <person name="Pursley I."/>
            <person name="Horton D.L."/>
            <person name="Alikhan N.F."/>
            <person name="Baker D."/>
            <person name="Gharbi K."/>
            <person name="Hall N."/>
            <person name="Watson M."/>
            <person name="Adriaenssens E.M."/>
            <person name="Foster-Nyarko E."/>
            <person name="Jarju S."/>
            <person name="Secka A."/>
            <person name="Antonio M."/>
            <person name="Oren A."/>
            <person name="Chaudhuri R.R."/>
            <person name="La Ragione R."/>
            <person name="Hildebrand F."/>
            <person name="Pallen M.J."/>
        </authorList>
    </citation>
    <scope>NUCLEOTIDE SEQUENCE</scope>
    <source>
        <strain evidence="1">Gambia11-129</strain>
    </source>
</reference>
<accession>A0A9D1PS38</accession>